<dbReference type="AlphaFoldDB" id="A0A5P9NMH5"/>
<dbReference type="RefSeq" id="WP_153239606.1">
    <property type="nucleotide sequence ID" value="NZ_CP036422.1"/>
</dbReference>
<organism evidence="2 3">
    <name type="scientific">Halioglobus maricola</name>
    <dbReference type="NCBI Taxonomy" id="2601894"/>
    <lineage>
        <taxon>Bacteria</taxon>
        <taxon>Pseudomonadati</taxon>
        <taxon>Pseudomonadota</taxon>
        <taxon>Gammaproteobacteria</taxon>
        <taxon>Cellvibrionales</taxon>
        <taxon>Halieaceae</taxon>
        <taxon>Halioglobus</taxon>
    </lineage>
</organism>
<reference evidence="2 3" key="1">
    <citation type="submission" date="2019-02" db="EMBL/GenBank/DDBJ databases">
        <authorList>
            <person name="Li S.-H."/>
        </authorList>
    </citation>
    <scope>NUCLEOTIDE SEQUENCE [LARGE SCALE GENOMIC DNA]</scope>
    <source>
        <strain evidence="2 3">IMCC14385</strain>
    </source>
</reference>
<name>A0A5P9NMH5_9GAMM</name>
<keyword evidence="1" id="KW-0472">Membrane</keyword>
<dbReference type="InterPro" id="IPR018750">
    <property type="entry name" value="DUF2306_membrane"/>
</dbReference>
<sequence length="173" mass="19234">MEVQSQQVLSAAGGSALSGLIKKMLAILHTALGFASLIFGLLVLCWRKGDRRHRLVGRAYFFSMLGLNLSSFGMYRLFDGWGFFHWMSLASLTTLLAGYVAIRYRKLVPHYYFMVWSYIGLLCATISEIFAQIEVATAMLAVVPSLDTYLMLVLIGAGLFLLPRYQSQFVGGA</sequence>
<keyword evidence="1" id="KW-1133">Transmembrane helix</keyword>
<feature type="transmembrane region" description="Helical" evidence="1">
    <location>
        <begin position="83"/>
        <end position="102"/>
    </location>
</feature>
<feature type="transmembrane region" description="Helical" evidence="1">
    <location>
        <begin position="111"/>
        <end position="133"/>
    </location>
</feature>
<keyword evidence="1" id="KW-0812">Transmembrane</keyword>
<feature type="transmembrane region" description="Helical" evidence="1">
    <location>
        <begin position="24"/>
        <end position="46"/>
    </location>
</feature>
<feature type="transmembrane region" description="Helical" evidence="1">
    <location>
        <begin position="58"/>
        <end position="77"/>
    </location>
</feature>
<protein>
    <submittedName>
        <fullName evidence="2">DUF2306 domain-containing protein</fullName>
    </submittedName>
</protein>
<dbReference type="Proteomes" id="UP000326287">
    <property type="component" value="Chromosome"/>
</dbReference>
<proteinExistence type="predicted"/>
<keyword evidence="3" id="KW-1185">Reference proteome</keyword>
<evidence type="ECO:0000313" key="2">
    <source>
        <dbReference type="EMBL" id="QFU76464.1"/>
    </source>
</evidence>
<accession>A0A5P9NMH5</accession>
<dbReference type="KEGG" id="halc:EY643_12790"/>
<evidence type="ECO:0000313" key="3">
    <source>
        <dbReference type="Proteomes" id="UP000326287"/>
    </source>
</evidence>
<evidence type="ECO:0000256" key="1">
    <source>
        <dbReference type="SAM" id="Phobius"/>
    </source>
</evidence>
<dbReference type="OrthoDB" id="6385003at2"/>
<dbReference type="Pfam" id="PF10067">
    <property type="entry name" value="DUF2306"/>
    <property type="match status" value="1"/>
</dbReference>
<feature type="transmembrane region" description="Helical" evidence="1">
    <location>
        <begin position="139"/>
        <end position="162"/>
    </location>
</feature>
<gene>
    <name evidence="2" type="ORF">EY643_12790</name>
</gene>
<dbReference type="EMBL" id="CP036422">
    <property type="protein sequence ID" value="QFU76464.1"/>
    <property type="molecule type" value="Genomic_DNA"/>
</dbReference>